<dbReference type="Pfam" id="PF07686">
    <property type="entry name" value="V-set"/>
    <property type="match status" value="1"/>
</dbReference>
<feature type="domain" description="Immunoglobulin V-set" evidence="3">
    <location>
        <begin position="25"/>
        <end position="128"/>
    </location>
</feature>
<feature type="chain" id="PRO_5035818485" description="Immunoglobulin V-set domain-containing protein" evidence="2">
    <location>
        <begin position="23"/>
        <end position="234"/>
    </location>
</feature>
<sequence length="234" mass="25917">MKNFTLITALSLCSFSWISVSGSESQTVEAQVGEEVTLLSTNMSKYDSVSFWVKLVNGTKASCITVKITSDNAVVYCDGFSKEKYEMTSNISTVFLKIKHLELSDSGLYFCGFYESGRPNFSVIHLHVKEGSDQPHDDVDSKCENSDGIAHQSVTSVILGSVTGFLVMVITGLIVTVRKLQTAADEEQRPQQCENLDSDDLKDAALSLYLTTIRNRRPESERQVETRVIYAASR</sequence>
<dbReference type="InterPro" id="IPR036179">
    <property type="entry name" value="Ig-like_dom_sf"/>
</dbReference>
<evidence type="ECO:0000259" key="3">
    <source>
        <dbReference type="Pfam" id="PF07686"/>
    </source>
</evidence>
<dbReference type="AlphaFoldDB" id="A0A8C4I2L0"/>
<dbReference type="GeneTree" id="ENSGT01090000260248"/>
<keyword evidence="1" id="KW-1133">Transmembrane helix</keyword>
<dbReference type="Ensembl" id="ENSDLAT00005054050.2">
    <property type="protein sequence ID" value="ENSDLAP00005050734.2"/>
    <property type="gene ID" value="ENSDLAG00005028498.1"/>
</dbReference>
<evidence type="ECO:0000256" key="1">
    <source>
        <dbReference type="SAM" id="Phobius"/>
    </source>
</evidence>
<accession>A0A8C4I2L0</accession>
<name>A0A8C4I2L0_DICLA</name>
<protein>
    <recommendedName>
        <fullName evidence="3">Immunoglobulin V-set domain-containing protein</fullName>
    </recommendedName>
</protein>
<keyword evidence="2" id="KW-0732">Signal</keyword>
<dbReference type="Proteomes" id="UP000694389">
    <property type="component" value="Unassembled WGS sequence"/>
</dbReference>
<keyword evidence="1" id="KW-0472">Membrane</keyword>
<reference evidence="4" key="1">
    <citation type="submission" date="2025-08" db="UniProtKB">
        <authorList>
            <consortium name="Ensembl"/>
        </authorList>
    </citation>
    <scope>IDENTIFICATION</scope>
</reference>
<evidence type="ECO:0000313" key="5">
    <source>
        <dbReference type="Proteomes" id="UP000694389"/>
    </source>
</evidence>
<feature type="transmembrane region" description="Helical" evidence="1">
    <location>
        <begin position="157"/>
        <end position="177"/>
    </location>
</feature>
<dbReference type="InterPro" id="IPR013783">
    <property type="entry name" value="Ig-like_fold"/>
</dbReference>
<evidence type="ECO:0000313" key="4">
    <source>
        <dbReference type="Ensembl" id="ENSDLAP00005050734.2"/>
    </source>
</evidence>
<proteinExistence type="predicted"/>
<keyword evidence="5" id="KW-1185">Reference proteome</keyword>
<organism evidence="4 5">
    <name type="scientific">Dicentrarchus labrax</name>
    <name type="common">European seabass</name>
    <name type="synonym">Morone labrax</name>
    <dbReference type="NCBI Taxonomy" id="13489"/>
    <lineage>
        <taxon>Eukaryota</taxon>
        <taxon>Metazoa</taxon>
        <taxon>Chordata</taxon>
        <taxon>Craniata</taxon>
        <taxon>Vertebrata</taxon>
        <taxon>Euteleostomi</taxon>
        <taxon>Actinopterygii</taxon>
        <taxon>Neopterygii</taxon>
        <taxon>Teleostei</taxon>
        <taxon>Neoteleostei</taxon>
        <taxon>Acanthomorphata</taxon>
        <taxon>Eupercaria</taxon>
        <taxon>Moronidae</taxon>
        <taxon>Dicentrarchus</taxon>
    </lineage>
</organism>
<evidence type="ECO:0000256" key="2">
    <source>
        <dbReference type="SAM" id="SignalP"/>
    </source>
</evidence>
<reference evidence="4" key="2">
    <citation type="submission" date="2025-09" db="UniProtKB">
        <authorList>
            <consortium name="Ensembl"/>
        </authorList>
    </citation>
    <scope>IDENTIFICATION</scope>
</reference>
<dbReference type="SUPFAM" id="SSF48726">
    <property type="entry name" value="Immunoglobulin"/>
    <property type="match status" value="1"/>
</dbReference>
<keyword evidence="1" id="KW-0812">Transmembrane</keyword>
<feature type="signal peptide" evidence="2">
    <location>
        <begin position="1"/>
        <end position="22"/>
    </location>
</feature>
<dbReference type="InterPro" id="IPR013106">
    <property type="entry name" value="Ig_V-set"/>
</dbReference>
<dbReference type="Gene3D" id="2.60.40.10">
    <property type="entry name" value="Immunoglobulins"/>
    <property type="match status" value="1"/>
</dbReference>